<evidence type="ECO:0000313" key="3">
    <source>
        <dbReference type="Proteomes" id="UP000188836"/>
    </source>
</evidence>
<keyword evidence="3" id="KW-1185">Reference proteome</keyword>
<name>A0A1W0AUB3_9NOCA</name>
<evidence type="ECO:0000256" key="1">
    <source>
        <dbReference type="SAM" id="MobiDB-lite"/>
    </source>
</evidence>
<accession>A0A1W0AUB3</accession>
<reference evidence="2 3" key="1">
    <citation type="journal article" date="2016" name="Antonie Van Leeuwenhoek">
        <title>Nocardia donostiensis sp. nov., isolated from human respiratory specimens.</title>
        <authorList>
            <person name="Ercibengoa M."/>
            <person name="Bell M."/>
            <person name="Marimon J.M."/>
            <person name="Humrighouse B."/>
            <person name="Klenk H.P."/>
            <person name="Potter G."/>
            <person name="Perez-Trallero E."/>
        </authorList>
    </citation>
    <scope>NUCLEOTIDE SEQUENCE [LARGE SCALE GENOMIC DNA]</scope>
    <source>
        <strain evidence="2 3">X1655</strain>
    </source>
</reference>
<dbReference type="AlphaFoldDB" id="A0A1W0AUB3"/>
<comment type="caution">
    <text evidence="2">The sequence shown here is derived from an EMBL/GenBank/DDBJ whole genome shotgun (WGS) entry which is preliminary data.</text>
</comment>
<dbReference type="InterPro" id="IPR036188">
    <property type="entry name" value="FAD/NAD-bd_sf"/>
</dbReference>
<feature type="region of interest" description="Disordered" evidence="1">
    <location>
        <begin position="15"/>
        <end position="48"/>
    </location>
</feature>
<sequence length="102" mass="10935">MNLEEVSAMQLLPTVETNKRVRDRRGRSGAAGSNAASTLGRDRWTGRTSVPAIRAAGNGTDKRAQTVTTTGVGEAAAFFITHDLAHEATQHDVERYRAAAAR</sequence>
<evidence type="ECO:0000313" key="2">
    <source>
        <dbReference type="EMBL" id="ONM48181.1"/>
    </source>
</evidence>
<organism evidence="2 3">
    <name type="scientific">Nocardia donostiensis</name>
    <dbReference type="NCBI Taxonomy" id="1538463"/>
    <lineage>
        <taxon>Bacteria</taxon>
        <taxon>Bacillati</taxon>
        <taxon>Actinomycetota</taxon>
        <taxon>Actinomycetes</taxon>
        <taxon>Mycobacteriales</taxon>
        <taxon>Nocardiaceae</taxon>
        <taxon>Nocardia</taxon>
    </lineage>
</organism>
<protein>
    <submittedName>
        <fullName evidence="2">Uncharacterized protein</fullName>
    </submittedName>
</protein>
<dbReference type="Gene3D" id="3.50.50.60">
    <property type="entry name" value="FAD/NAD(P)-binding domain"/>
    <property type="match status" value="1"/>
</dbReference>
<gene>
    <name evidence="2" type="ORF">B0T46_14465</name>
</gene>
<dbReference type="STRING" id="1538463.B0T36_16915"/>
<dbReference type="EMBL" id="MUMY01000011">
    <property type="protein sequence ID" value="ONM48181.1"/>
    <property type="molecule type" value="Genomic_DNA"/>
</dbReference>
<dbReference type="Proteomes" id="UP000188836">
    <property type="component" value="Unassembled WGS sequence"/>
</dbReference>
<proteinExistence type="predicted"/>
<feature type="compositionally biased region" description="Low complexity" evidence="1">
    <location>
        <begin position="28"/>
        <end position="37"/>
    </location>
</feature>